<feature type="signal peptide" evidence="3">
    <location>
        <begin position="1"/>
        <end position="22"/>
    </location>
</feature>
<proteinExistence type="predicted"/>
<sequence length="226" mass="24539">MRAPTILCWYTSTFLSFHLTSAAPGGKGRGRGGEGVAVAIDFGAVTEKFPLPDASQQQQQQQVVVAATTLQREQKISKSQRPEPVRLWIDDFGNIEAVPIVSKDGLDDDDSSSSSLSSSSSSTDDIKPPPSQPPNPQKKNHHLAPPAPAPAPRQQRQLQDRTTSGAIINWKWPSTFTGVTGILYFVFGGILLLGGLITLALSLSTRRRNIRILGMGHRRGRSRFSL</sequence>
<name>M3ARP8_SPHMS</name>
<keyword evidence="2" id="KW-0472">Membrane</keyword>
<keyword evidence="2" id="KW-0812">Transmembrane</keyword>
<evidence type="ECO:0000256" key="3">
    <source>
        <dbReference type="SAM" id="SignalP"/>
    </source>
</evidence>
<keyword evidence="3" id="KW-0732">Signal</keyword>
<evidence type="ECO:0000313" key="4">
    <source>
        <dbReference type="EMBL" id="EMF08164.1"/>
    </source>
</evidence>
<feature type="region of interest" description="Disordered" evidence="1">
    <location>
        <begin position="101"/>
        <end position="160"/>
    </location>
</feature>
<keyword evidence="5" id="KW-1185">Reference proteome</keyword>
<feature type="transmembrane region" description="Helical" evidence="2">
    <location>
        <begin position="182"/>
        <end position="203"/>
    </location>
</feature>
<dbReference type="Proteomes" id="UP000016931">
    <property type="component" value="Unassembled WGS sequence"/>
</dbReference>
<dbReference type="HOGENOM" id="CLU_1225448_0_0_1"/>
<accession>M3ARP8</accession>
<dbReference type="AlphaFoldDB" id="M3ARP8"/>
<dbReference type="RefSeq" id="XP_016756285.1">
    <property type="nucleotide sequence ID" value="XM_016907864.1"/>
</dbReference>
<reference evidence="4 5" key="1">
    <citation type="journal article" date="2012" name="PLoS Pathog.">
        <title>Diverse lifestyles and strategies of plant pathogenesis encoded in the genomes of eighteen Dothideomycetes fungi.</title>
        <authorList>
            <person name="Ohm R.A."/>
            <person name="Feau N."/>
            <person name="Henrissat B."/>
            <person name="Schoch C.L."/>
            <person name="Horwitz B.A."/>
            <person name="Barry K.W."/>
            <person name="Condon B.J."/>
            <person name="Copeland A.C."/>
            <person name="Dhillon B."/>
            <person name="Glaser F."/>
            <person name="Hesse C.N."/>
            <person name="Kosti I."/>
            <person name="LaButti K."/>
            <person name="Lindquist E.A."/>
            <person name="Lucas S."/>
            <person name="Salamov A.A."/>
            <person name="Bradshaw R.E."/>
            <person name="Ciuffetti L."/>
            <person name="Hamelin R.C."/>
            <person name="Kema G.H.J."/>
            <person name="Lawrence C."/>
            <person name="Scott J.A."/>
            <person name="Spatafora J.W."/>
            <person name="Turgeon B.G."/>
            <person name="de Wit P.J.G.M."/>
            <person name="Zhong S."/>
            <person name="Goodwin S.B."/>
            <person name="Grigoriev I.V."/>
        </authorList>
    </citation>
    <scope>NUCLEOTIDE SEQUENCE [LARGE SCALE GENOMIC DNA]</scope>
    <source>
        <strain evidence="4 5">SO2202</strain>
    </source>
</reference>
<keyword evidence="2" id="KW-1133">Transmembrane helix</keyword>
<organism evidence="4 5">
    <name type="scientific">Sphaerulina musiva (strain SO2202)</name>
    <name type="common">Poplar stem canker fungus</name>
    <name type="synonym">Septoria musiva</name>
    <dbReference type="NCBI Taxonomy" id="692275"/>
    <lineage>
        <taxon>Eukaryota</taxon>
        <taxon>Fungi</taxon>
        <taxon>Dikarya</taxon>
        <taxon>Ascomycota</taxon>
        <taxon>Pezizomycotina</taxon>
        <taxon>Dothideomycetes</taxon>
        <taxon>Dothideomycetidae</taxon>
        <taxon>Mycosphaerellales</taxon>
        <taxon>Mycosphaerellaceae</taxon>
        <taxon>Sphaerulina</taxon>
    </lineage>
</organism>
<evidence type="ECO:0000313" key="5">
    <source>
        <dbReference type="Proteomes" id="UP000016931"/>
    </source>
</evidence>
<evidence type="ECO:0000256" key="2">
    <source>
        <dbReference type="SAM" id="Phobius"/>
    </source>
</evidence>
<dbReference type="EMBL" id="KB456272">
    <property type="protein sequence ID" value="EMF08164.1"/>
    <property type="molecule type" value="Genomic_DNA"/>
</dbReference>
<feature type="compositionally biased region" description="Low complexity" evidence="1">
    <location>
        <begin position="112"/>
        <end position="123"/>
    </location>
</feature>
<dbReference type="OrthoDB" id="3648181at2759"/>
<gene>
    <name evidence="4" type="ORF">SEPMUDRAFT_159667</name>
</gene>
<protein>
    <submittedName>
        <fullName evidence="4">Uncharacterized protein</fullName>
    </submittedName>
</protein>
<feature type="chain" id="PRO_5004031410" evidence="3">
    <location>
        <begin position="23"/>
        <end position="226"/>
    </location>
</feature>
<evidence type="ECO:0000256" key="1">
    <source>
        <dbReference type="SAM" id="MobiDB-lite"/>
    </source>
</evidence>
<dbReference type="GeneID" id="27905001"/>